<evidence type="ECO:0000259" key="2">
    <source>
        <dbReference type="Pfam" id="PF01266"/>
    </source>
</evidence>
<dbReference type="Gene3D" id="3.30.1360.120">
    <property type="entry name" value="Probable tRNA modification gtpase trme, domain 1"/>
    <property type="match status" value="1"/>
</dbReference>
<proteinExistence type="inferred from homology"/>
<dbReference type="Pfam" id="PF01571">
    <property type="entry name" value="GCV_T"/>
    <property type="match status" value="1"/>
</dbReference>
<dbReference type="Pfam" id="PF01266">
    <property type="entry name" value="DAO"/>
    <property type="match status" value="1"/>
</dbReference>
<feature type="domain" description="FAD dependent oxidoreductase" evidence="2">
    <location>
        <begin position="6"/>
        <end position="373"/>
    </location>
</feature>
<feature type="domain" description="Aminomethyltransferase C-terminal" evidence="4">
    <location>
        <begin position="741"/>
        <end position="819"/>
    </location>
</feature>
<dbReference type="Proteomes" id="UP001183202">
    <property type="component" value="Unassembled WGS sequence"/>
</dbReference>
<dbReference type="InterPro" id="IPR006222">
    <property type="entry name" value="GCVT_N"/>
</dbReference>
<dbReference type="InterPro" id="IPR029043">
    <property type="entry name" value="GcvT/YgfZ_C"/>
</dbReference>
<dbReference type="InterPro" id="IPR027266">
    <property type="entry name" value="TrmE/GcvT-like"/>
</dbReference>
<dbReference type="Pfam" id="PF16350">
    <property type="entry name" value="FAO_M"/>
    <property type="match status" value="1"/>
</dbReference>
<protein>
    <submittedName>
        <fullName evidence="6">FAD-dependent oxidoreductase</fullName>
    </submittedName>
</protein>
<evidence type="ECO:0000313" key="7">
    <source>
        <dbReference type="Proteomes" id="UP001183202"/>
    </source>
</evidence>
<dbReference type="RefSeq" id="WP_311559185.1">
    <property type="nucleotide sequence ID" value="NZ_JAVREJ010000020.1"/>
</dbReference>
<accession>A0ABU2NHE6</accession>
<dbReference type="EMBL" id="JAVREJ010000020">
    <property type="protein sequence ID" value="MDT0352679.1"/>
    <property type="molecule type" value="Genomic_DNA"/>
</dbReference>
<dbReference type="InterPro" id="IPR028896">
    <property type="entry name" value="GcvT/YgfZ/DmdA"/>
</dbReference>
<comment type="caution">
    <text evidence="6">The sequence shown here is derived from an EMBL/GenBank/DDBJ whole genome shotgun (WGS) entry which is preliminary data.</text>
</comment>
<dbReference type="PANTHER" id="PTHR43757">
    <property type="entry name" value="AMINOMETHYLTRANSFERASE"/>
    <property type="match status" value="1"/>
</dbReference>
<sequence length="827" mass="89386">MSTSPRVVIIGAGVVGANLADELTARGVDRVTVVDQGPLPLTGGSTSHAPGLVFQVSPSKTMTQFATYTVDKFSGLDLDGAWCFKKVGGLEVATTPERLVDLRRRQGWLTSWGVESTLVEPDECVRLHGLLDRDRVLGGLHTPTDGLAKAARAVIALARRAEARGARFQGSTRVIGIEQAAGRVTGVRTPDGVIEADVVVSCAGFWGPAIGAMVGMDVPLLPLAHQYVKTGQVAELVGRNDEASEIGMPILRYQDADLYFREHVDRIGIGSYAHRPMPVRLADLEDDGEVTDSAMPSMLPFTEDDFAGPWEQCRELLPALNGAKVEEGFNGIFSFTPDGGPLIGESPDVAGFWIAEAVWVTHSAGVAKAVAQLLVDGRTEYDLHGCDVHRFEEFQRSADYVEETSAQNFVEIYDILHPLQPKESPRNLRVSPFHRRQEELGAVFLEGGGWERPHWYEANAALLADLPAAWTPPQRDDWSAQFHSPIAAVEAWRTREGVAMYDMTPLKRLEVSGPGALALLDRLTTGKMDKSVGAVTYTLALDEAGGIRSDWTVARLGRDRFQVGANGPLDLDHLNRQLPSDGSVQVRDITGGTCCIGVWGPLARELVQPLSDDDFTNEGLKYFRAKQARIGGVPVVAMRLSYVGELGWEIYTSADLGLRLWDVLWAAGQDLGVIAAGRAAFNSLRLEKGYRAWGHDMTTEHNPYEAGLGFAVRPAKGEFVGRSAIAGLAGLDGNPADTVSRRLSCLTVDDGESVVLGHEPVFLDGQPAGYVTSAAFGHTVGRPIAYAWLPASATPGTSVEIEYFGRRIPATVAAEPLVDPDMARIRR</sequence>
<comment type="similarity">
    <text evidence="1">Belongs to the GcvT family.</text>
</comment>
<dbReference type="InterPro" id="IPR006076">
    <property type="entry name" value="FAD-dep_OxRdtase"/>
</dbReference>
<dbReference type="InterPro" id="IPR036188">
    <property type="entry name" value="FAD/NAD-bd_sf"/>
</dbReference>
<dbReference type="SUPFAM" id="SSF54373">
    <property type="entry name" value="FAD-linked reductases, C-terminal domain"/>
    <property type="match status" value="1"/>
</dbReference>
<dbReference type="PANTHER" id="PTHR43757:SF2">
    <property type="entry name" value="AMINOMETHYLTRANSFERASE, MITOCHONDRIAL"/>
    <property type="match status" value="1"/>
</dbReference>
<dbReference type="SUPFAM" id="SSF103025">
    <property type="entry name" value="Folate-binding domain"/>
    <property type="match status" value="1"/>
</dbReference>
<gene>
    <name evidence="6" type="ORF">RM445_24455</name>
</gene>
<dbReference type="SUPFAM" id="SSF51905">
    <property type="entry name" value="FAD/NAD(P)-binding domain"/>
    <property type="match status" value="1"/>
</dbReference>
<dbReference type="Pfam" id="PF08669">
    <property type="entry name" value="GCV_T_C"/>
    <property type="match status" value="1"/>
</dbReference>
<evidence type="ECO:0000256" key="1">
    <source>
        <dbReference type="ARBA" id="ARBA00008609"/>
    </source>
</evidence>
<evidence type="ECO:0000313" key="6">
    <source>
        <dbReference type="EMBL" id="MDT0352679.1"/>
    </source>
</evidence>
<dbReference type="Gene3D" id="3.50.50.60">
    <property type="entry name" value="FAD/NAD(P)-binding domain"/>
    <property type="match status" value="1"/>
</dbReference>
<evidence type="ECO:0000259" key="4">
    <source>
        <dbReference type="Pfam" id="PF08669"/>
    </source>
</evidence>
<organism evidence="6 7">
    <name type="scientific">Pseudonocardia charpentierae</name>
    <dbReference type="NCBI Taxonomy" id="3075545"/>
    <lineage>
        <taxon>Bacteria</taxon>
        <taxon>Bacillati</taxon>
        <taxon>Actinomycetota</taxon>
        <taxon>Actinomycetes</taxon>
        <taxon>Pseudonocardiales</taxon>
        <taxon>Pseudonocardiaceae</taxon>
        <taxon>Pseudonocardia</taxon>
    </lineage>
</organism>
<reference evidence="7" key="1">
    <citation type="submission" date="2023-07" db="EMBL/GenBank/DDBJ databases">
        <title>30 novel species of actinomycetes from the DSMZ collection.</title>
        <authorList>
            <person name="Nouioui I."/>
        </authorList>
    </citation>
    <scope>NUCLEOTIDE SEQUENCE [LARGE SCALE GENOMIC DNA]</scope>
    <source>
        <strain evidence="7">DSM 45834</strain>
    </source>
</reference>
<dbReference type="Gene3D" id="3.30.70.1400">
    <property type="entry name" value="Aminomethyltransferase beta-barrel domains"/>
    <property type="match status" value="1"/>
</dbReference>
<evidence type="ECO:0000259" key="3">
    <source>
        <dbReference type="Pfam" id="PF01571"/>
    </source>
</evidence>
<feature type="domain" description="FAD dependent oxidoreductase central" evidence="5">
    <location>
        <begin position="376"/>
        <end position="431"/>
    </location>
</feature>
<dbReference type="SUPFAM" id="SSF101790">
    <property type="entry name" value="Aminomethyltransferase beta-barrel domain"/>
    <property type="match status" value="1"/>
</dbReference>
<evidence type="ECO:0000259" key="5">
    <source>
        <dbReference type="Pfam" id="PF16350"/>
    </source>
</evidence>
<dbReference type="InterPro" id="IPR032503">
    <property type="entry name" value="FAO_M"/>
</dbReference>
<name>A0ABU2NHE6_9PSEU</name>
<dbReference type="InterPro" id="IPR013977">
    <property type="entry name" value="GcvT_C"/>
</dbReference>
<dbReference type="Gene3D" id="2.40.30.110">
    <property type="entry name" value="Aminomethyltransferase beta-barrel domains"/>
    <property type="match status" value="1"/>
</dbReference>
<feature type="domain" description="GCVT N-terminal" evidence="3">
    <location>
        <begin position="433"/>
        <end position="715"/>
    </location>
</feature>
<dbReference type="Gene3D" id="3.30.9.10">
    <property type="entry name" value="D-Amino Acid Oxidase, subunit A, domain 2"/>
    <property type="match status" value="1"/>
</dbReference>
<keyword evidence="7" id="KW-1185">Reference proteome</keyword>